<dbReference type="GO" id="GO:0005524">
    <property type="term" value="F:ATP binding"/>
    <property type="evidence" value="ECO:0007669"/>
    <property type="project" value="InterPro"/>
</dbReference>
<dbReference type="STRING" id="765440.A0A0C3EUI5"/>
<evidence type="ECO:0000313" key="2">
    <source>
        <dbReference type="EMBL" id="KIM76170.1"/>
    </source>
</evidence>
<dbReference type="AlphaFoldDB" id="A0A0C3EUI5"/>
<dbReference type="SUPFAM" id="SSF56112">
    <property type="entry name" value="Protein kinase-like (PK-like)"/>
    <property type="match status" value="1"/>
</dbReference>
<dbReference type="InterPro" id="IPR000719">
    <property type="entry name" value="Prot_kinase_dom"/>
</dbReference>
<evidence type="ECO:0000313" key="3">
    <source>
        <dbReference type="Proteomes" id="UP000054166"/>
    </source>
</evidence>
<organism evidence="2 3">
    <name type="scientific">Piloderma croceum (strain F 1598)</name>
    <dbReference type="NCBI Taxonomy" id="765440"/>
    <lineage>
        <taxon>Eukaryota</taxon>
        <taxon>Fungi</taxon>
        <taxon>Dikarya</taxon>
        <taxon>Basidiomycota</taxon>
        <taxon>Agaricomycotina</taxon>
        <taxon>Agaricomycetes</taxon>
        <taxon>Agaricomycetidae</taxon>
        <taxon>Atheliales</taxon>
        <taxon>Atheliaceae</taxon>
        <taxon>Piloderma</taxon>
    </lineage>
</organism>
<gene>
    <name evidence="2" type="ORF">PILCRDRAFT_98772</name>
</gene>
<dbReference type="OrthoDB" id="427969at2759"/>
<evidence type="ECO:0000259" key="1">
    <source>
        <dbReference type="PROSITE" id="PS50011"/>
    </source>
</evidence>
<dbReference type="InParanoid" id="A0A0C3EUI5"/>
<reference evidence="3" key="2">
    <citation type="submission" date="2015-01" db="EMBL/GenBank/DDBJ databases">
        <title>Evolutionary Origins and Diversification of the Mycorrhizal Mutualists.</title>
        <authorList>
            <consortium name="DOE Joint Genome Institute"/>
            <consortium name="Mycorrhizal Genomics Consortium"/>
            <person name="Kohler A."/>
            <person name="Kuo A."/>
            <person name="Nagy L.G."/>
            <person name="Floudas D."/>
            <person name="Copeland A."/>
            <person name="Barry K.W."/>
            <person name="Cichocki N."/>
            <person name="Veneault-Fourrey C."/>
            <person name="LaButti K."/>
            <person name="Lindquist E.A."/>
            <person name="Lipzen A."/>
            <person name="Lundell T."/>
            <person name="Morin E."/>
            <person name="Murat C."/>
            <person name="Riley R."/>
            <person name="Ohm R."/>
            <person name="Sun H."/>
            <person name="Tunlid A."/>
            <person name="Henrissat B."/>
            <person name="Grigoriev I.V."/>
            <person name="Hibbett D.S."/>
            <person name="Martin F."/>
        </authorList>
    </citation>
    <scope>NUCLEOTIDE SEQUENCE [LARGE SCALE GENOMIC DNA]</scope>
    <source>
        <strain evidence="3">F 1598</strain>
    </source>
</reference>
<feature type="domain" description="Protein kinase" evidence="1">
    <location>
        <begin position="260"/>
        <end position="476"/>
    </location>
</feature>
<protein>
    <recommendedName>
        <fullName evidence="1">Protein kinase domain-containing protein</fullName>
    </recommendedName>
</protein>
<sequence>MSNLHDFLEQRAKFPFPAIGDIRSAGTTNISHFHLLEGQWKAQHAVQDETLVEKLCLTLKNILAETPLTVDTENYLLGSFSPHIELNQLGGRDPDWLMNLKDAVGGSKVDYVELVDNELKVLCEAKSPSVMKKVDELLPSHGIQLKWVHGQPLVPRILAKATLYLGLRKMQWLFLSCHNYWIVCRLVRDDDHPYLAYSPEISIGGSSKPFQVFLGAILSVVKDVPVKSSPYNSDMEFDSIKEEADDGPLPENDIDDSSGLYIGSSGGRAATDHLMTHEHTRGGHENAEFKLMVTSSLPGSSEYSQAWVRLYTMANNTLILPGCAGHSKSRLWLTCFVASGSTGNIWECCFDNCDDLFAAKILNVYLILDKAHQSGQLHDRIALRCYGAFEGNGVDILILDLCNGVLNAWDELSTSECYQVYKLVQDLHSVGIVHEDLEPRNITRAHGGGFLLIDFSESRRHICRASKVQYIGTSLS</sequence>
<dbReference type="HOGENOM" id="CLU_023413_0_0_1"/>
<dbReference type="InterPro" id="IPR011009">
    <property type="entry name" value="Kinase-like_dom_sf"/>
</dbReference>
<reference evidence="2 3" key="1">
    <citation type="submission" date="2014-04" db="EMBL/GenBank/DDBJ databases">
        <authorList>
            <consortium name="DOE Joint Genome Institute"/>
            <person name="Kuo A."/>
            <person name="Tarkka M."/>
            <person name="Buscot F."/>
            <person name="Kohler A."/>
            <person name="Nagy L.G."/>
            <person name="Floudas D."/>
            <person name="Copeland A."/>
            <person name="Barry K.W."/>
            <person name="Cichocki N."/>
            <person name="Veneault-Fourrey C."/>
            <person name="LaButti K."/>
            <person name="Lindquist E.A."/>
            <person name="Lipzen A."/>
            <person name="Lundell T."/>
            <person name="Morin E."/>
            <person name="Murat C."/>
            <person name="Sun H."/>
            <person name="Tunlid A."/>
            <person name="Henrissat B."/>
            <person name="Grigoriev I.V."/>
            <person name="Hibbett D.S."/>
            <person name="Martin F."/>
            <person name="Nordberg H.P."/>
            <person name="Cantor M.N."/>
            <person name="Hua S.X."/>
        </authorList>
    </citation>
    <scope>NUCLEOTIDE SEQUENCE [LARGE SCALE GENOMIC DNA]</scope>
    <source>
        <strain evidence="2 3">F 1598</strain>
    </source>
</reference>
<dbReference type="EMBL" id="KN833037">
    <property type="protein sequence ID" value="KIM76170.1"/>
    <property type="molecule type" value="Genomic_DNA"/>
</dbReference>
<dbReference type="Proteomes" id="UP000054166">
    <property type="component" value="Unassembled WGS sequence"/>
</dbReference>
<accession>A0A0C3EUI5</accession>
<dbReference type="PROSITE" id="PS50011">
    <property type="entry name" value="PROTEIN_KINASE_DOM"/>
    <property type="match status" value="1"/>
</dbReference>
<name>A0A0C3EUI5_PILCF</name>
<dbReference type="Gene3D" id="1.10.510.10">
    <property type="entry name" value="Transferase(Phosphotransferase) domain 1"/>
    <property type="match status" value="1"/>
</dbReference>
<proteinExistence type="predicted"/>
<dbReference type="GO" id="GO:0004672">
    <property type="term" value="F:protein kinase activity"/>
    <property type="evidence" value="ECO:0007669"/>
    <property type="project" value="InterPro"/>
</dbReference>
<keyword evidence="3" id="KW-1185">Reference proteome</keyword>